<dbReference type="SUPFAM" id="SSF158997">
    <property type="entry name" value="Trm112p-like"/>
    <property type="match status" value="1"/>
</dbReference>
<protein>
    <submittedName>
        <fullName evidence="2">Methyltransferase domain-containing protein</fullName>
    </submittedName>
</protein>
<evidence type="ECO:0000313" key="2">
    <source>
        <dbReference type="EMBL" id="HEN43440.1"/>
    </source>
</evidence>
<gene>
    <name evidence="2" type="ORF">ENQ87_13910</name>
</gene>
<organism evidence="2">
    <name type="scientific">Geobacter metallireducens</name>
    <dbReference type="NCBI Taxonomy" id="28232"/>
    <lineage>
        <taxon>Bacteria</taxon>
        <taxon>Pseudomonadati</taxon>
        <taxon>Thermodesulfobacteriota</taxon>
        <taxon>Desulfuromonadia</taxon>
        <taxon>Geobacterales</taxon>
        <taxon>Geobacteraceae</taxon>
        <taxon>Geobacter</taxon>
    </lineage>
</organism>
<feature type="domain" description="Methyltransferase type 11" evidence="1">
    <location>
        <begin position="113"/>
        <end position="231"/>
    </location>
</feature>
<dbReference type="PANTHER" id="PTHR45445:SF2">
    <property type="entry name" value="METHYLTRANSFERASE TYPE 11 DOMAIN-CONTAINING PROTEIN"/>
    <property type="match status" value="1"/>
</dbReference>
<keyword evidence="2" id="KW-0808">Transferase</keyword>
<dbReference type="Gene3D" id="2.20.25.10">
    <property type="match status" value="1"/>
</dbReference>
<dbReference type="InterPro" id="IPR029063">
    <property type="entry name" value="SAM-dependent_MTases_sf"/>
</dbReference>
<dbReference type="Gene3D" id="3.40.50.150">
    <property type="entry name" value="Vaccinia Virus protein VP39"/>
    <property type="match status" value="1"/>
</dbReference>
<accession>A0A831UEQ3</accession>
<dbReference type="EMBL" id="DSOV01000062">
    <property type="protein sequence ID" value="HEN43440.1"/>
    <property type="molecule type" value="Genomic_DNA"/>
</dbReference>
<dbReference type="GO" id="GO:0008757">
    <property type="term" value="F:S-adenosylmethionine-dependent methyltransferase activity"/>
    <property type="evidence" value="ECO:0007669"/>
    <property type="project" value="InterPro"/>
</dbReference>
<dbReference type="InterPro" id="IPR005651">
    <property type="entry name" value="Trm112-like"/>
</dbReference>
<dbReference type="Pfam" id="PF03966">
    <property type="entry name" value="Trm112p"/>
    <property type="match status" value="1"/>
</dbReference>
<proteinExistence type="predicted"/>
<reference evidence="2" key="1">
    <citation type="journal article" date="2020" name="mSystems">
        <title>Genome- and Community-Level Interaction Insights into Carbon Utilization and Element Cycling Functions of Hydrothermarchaeota in Hydrothermal Sediment.</title>
        <authorList>
            <person name="Zhou Z."/>
            <person name="Liu Y."/>
            <person name="Xu W."/>
            <person name="Pan J."/>
            <person name="Luo Z.H."/>
            <person name="Li M."/>
        </authorList>
    </citation>
    <scope>NUCLEOTIDE SEQUENCE [LARGE SCALE GENOMIC DNA]</scope>
    <source>
        <strain evidence="2">SpSt-349</strain>
    </source>
</reference>
<evidence type="ECO:0000259" key="1">
    <source>
        <dbReference type="Pfam" id="PF08241"/>
    </source>
</evidence>
<dbReference type="InterPro" id="IPR013216">
    <property type="entry name" value="Methyltransf_11"/>
</dbReference>
<dbReference type="AlphaFoldDB" id="A0A831UEQ3"/>
<sequence length="313" mass="34202">MQRHIAPLLVCPACLPKERPLELTAAAEADGDITAGHLSCRGCRRRFPIRDGIAVLLADPDAGPSGGQWKYEEGGILAAYLWSHFADLTGDPEGGDAYAAWASSIAGSADTALDAGCAVGRLTFELGQRSTLAVGFDLSLAFIRAARQLARERRITFSLPREGNLRDEFRLALPDPWRTDGVEFVMADALAIPFARETFARTASLNLIDRVASPLAHLYEMNRVARPSGASFLLSDPFSWSTANTPEEKWLGGTETGPYPGRGMDNVRALLGGKDGVIAPPWTITREGSVWWKIRSHRNHFELIRSEFLVAER</sequence>
<dbReference type="SUPFAM" id="SSF53335">
    <property type="entry name" value="S-adenosyl-L-methionine-dependent methyltransferases"/>
    <property type="match status" value="1"/>
</dbReference>
<name>A0A831UEQ3_GEOME</name>
<dbReference type="PANTHER" id="PTHR45445">
    <property type="match status" value="1"/>
</dbReference>
<dbReference type="GO" id="GO:0032259">
    <property type="term" value="P:methylation"/>
    <property type="evidence" value="ECO:0007669"/>
    <property type="project" value="UniProtKB-KW"/>
</dbReference>
<keyword evidence="2" id="KW-0489">Methyltransferase</keyword>
<comment type="caution">
    <text evidence="2">The sequence shown here is derived from an EMBL/GenBank/DDBJ whole genome shotgun (WGS) entry which is preliminary data.</text>
</comment>
<dbReference type="Pfam" id="PF08241">
    <property type="entry name" value="Methyltransf_11"/>
    <property type="match status" value="1"/>
</dbReference>